<feature type="compositionally biased region" description="Polar residues" evidence="6">
    <location>
        <begin position="406"/>
        <end position="420"/>
    </location>
</feature>
<evidence type="ECO:0000256" key="3">
    <source>
        <dbReference type="ARBA" id="ARBA00022692"/>
    </source>
</evidence>
<organism evidence="9 10">
    <name type="scientific">Fusarium denticulatum</name>
    <dbReference type="NCBI Taxonomy" id="48507"/>
    <lineage>
        <taxon>Eukaryota</taxon>
        <taxon>Fungi</taxon>
        <taxon>Dikarya</taxon>
        <taxon>Ascomycota</taxon>
        <taxon>Pezizomycotina</taxon>
        <taxon>Sordariomycetes</taxon>
        <taxon>Hypocreomycetidae</taxon>
        <taxon>Hypocreales</taxon>
        <taxon>Nectriaceae</taxon>
        <taxon>Fusarium</taxon>
        <taxon>Fusarium fujikuroi species complex</taxon>
    </lineage>
</organism>
<keyword evidence="3 7" id="KW-0812">Transmembrane</keyword>
<feature type="region of interest" description="Disordered" evidence="6">
    <location>
        <begin position="406"/>
        <end position="431"/>
    </location>
</feature>
<comment type="subcellular location">
    <subcellularLocation>
        <location evidence="1">Membrane</location>
        <topology evidence="1">Multi-pass membrane protein</topology>
    </subcellularLocation>
</comment>
<evidence type="ECO:0000256" key="1">
    <source>
        <dbReference type="ARBA" id="ARBA00004141"/>
    </source>
</evidence>
<sequence>MSSSKKSSRGTSIANEFNQALQETPAFEPMRYTANYVRMAQLELSSFEFQDLMAALKEAGRLLPENFDPDKESWPPEAEEINQKMEEMLKNYDNLAGCFKQFVQSAQAASAEPLRMKSFISIKNRHPAKIVLVAKFQRLNVSSVHITLISSTSQDSWSLEAKSLAQLWLVSAPPHKPPTSRHQPHPSSHLQTVLKTASPKISLQPPQPRPSSLRNTITMSNYYSSQQPQYPAAGGPNAAQNLQFFPSQYTNPTSSTPQQAAGGYGYGNQGGYGVGAPAQNFAAPAFGAQGVSGRMGEQGGLRTGWVAAFSSEGYDGEPPLLEELGVNFGHIQAKTLAVLNPFRRIDSHIMDDSDLAGPLIFFLLFGFILLFSGQVHFGYIYGLAALGSISLHLILSLMSPSGASEPQVNSYPQYSSDPSAPQQPHDGQQGGHFSATLTYPRSASVLGYCLLPLVATSLFGIVMRMDTPVGIVATTAAILWCTYSASGMFCAVGQMKRMRGLVAYPLALFYVGFGIMGIFSSRGSGTFSNAAAKLNA</sequence>
<dbReference type="EMBL" id="JAAOAK010000115">
    <property type="protein sequence ID" value="KAF5688652.1"/>
    <property type="molecule type" value="Genomic_DNA"/>
</dbReference>
<feature type="transmembrane region" description="Helical" evidence="7">
    <location>
        <begin position="445"/>
        <end position="463"/>
    </location>
</feature>
<feature type="transmembrane region" description="Helical" evidence="7">
    <location>
        <begin position="469"/>
        <end position="489"/>
    </location>
</feature>
<dbReference type="PANTHER" id="PTHR21236">
    <property type="entry name" value="GOLGI MEMBRANE PROTEIN YIP1"/>
    <property type="match status" value="1"/>
</dbReference>
<evidence type="ECO:0000256" key="7">
    <source>
        <dbReference type="SAM" id="Phobius"/>
    </source>
</evidence>
<dbReference type="GO" id="GO:0048280">
    <property type="term" value="P:vesicle fusion with Golgi apparatus"/>
    <property type="evidence" value="ECO:0007669"/>
    <property type="project" value="TreeGrafter"/>
</dbReference>
<name>A0A8H5X616_9HYPO</name>
<evidence type="ECO:0000259" key="8">
    <source>
        <dbReference type="Pfam" id="PF04893"/>
    </source>
</evidence>
<feature type="transmembrane region" description="Helical" evidence="7">
    <location>
        <begin position="379"/>
        <end position="398"/>
    </location>
</feature>
<feature type="domain" description="Yip1" evidence="8">
    <location>
        <begin position="339"/>
        <end position="515"/>
    </location>
</feature>
<evidence type="ECO:0000256" key="6">
    <source>
        <dbReference type="SAM" id="MobiDB-lite"/>
    </source>
</evidence>
<proteinExistence type="inferred from homology"/>
<keyword evidence="5 7" id="KW-0472">Membrane</keyword>
<evidence type="ECO:0000256" key="5">
    <source>
        <dbReference type="ARBA" id="ARBA00023136"/>
    </source>
</evidence>
<dbReference type="PANTHER" id="PTHR21236:SF2">
    <property type="entry name" value="PROTEIN YIPF"/>
    <property type="match status" value="1"/>
</dbReference>
<evidence type="ECO:0000256" key="4">
    <source>
        <dbReference type="ARBA" id="ARBA00022989"/>
    </source>
</evidence>
<reference evidence="9 10" key="1">
    <citation type="submission" date="2020-05" db="EMBL/GenBank/DDBJ databases">
        <title>Identification and distribution of gene clusters putatively required for synthesis of sphingolipid metabolism inhibitors in phylogenetically diverse species of the filamentous fungus Fusarium.</title>
        <authorList>
            <person name="Kim H.-S."/>
            <person name="Busman M."/>
            <person name="Brown D.W."/>
            <person name="Divon H."/>
            <person name="Uhlig S."/>
            <person name="Proctor R.H."/>
        </authorList>
    </citation>
    <scope>NUCLEOTIDE SEQUENCE [LARGE SCALE GENOMIC DNA]</scope>
    <source>
        <strain evidence="9 10">NRRL 25311</strain>
    </source>
</reference>
<keyword evidence="10" id="KW-1185">Reference proteome</keyword>
<feature type="transmembrane region" description="Helical" evidence="7">
    <location>
        <begin position="355"/>
        <end position="373"/>
    </location>
</feature>
<dbReference type="AlphaFoldDB" id="A0A8H5X616"/>
<keyword evidence="4 7" id="KW-1133">Transmembrane helix</keyword>
<comment type="similarity">
    <text evidence="2">Belongs to the YIP1 family.</text>
</comment>
<evidence type="ECO:0000313" key="10">
    <source>
        <dbReference type="Proteomes" id="UP000562682"/>
    </source>
</evidence>
<accession>A0A8H5X616</accession>
<dbReference type="GO" id="GO:0006888">
    <property type="term" value="P:endoplasmic reticulum to Golgi vesicle-mediated transport"/>
    <property type="evidence" value="ECO:0007669"/>
    <property type="project" value="InterPro"/>
</dbReference>
<dbReference type="InterPro" id="IPR045231">
    <property type="entry name" value="Yip1/4-like"/>
</dbReference>
<dbReference type="Pfam" id="PF04893">
    <property type="entry name" value="Yip1"/>
    <property type="match status" value="1"/>
</dbReference>
<gene>
    <name evidence="9" type="ORF">FDENT_4737</name>
</gene>
<protein>
    <submittedName>
        <fullName evidence="9">Golgi integral membrane protein</fullName>
    </submittedName>
</protein>
<dbReference type="InterPro" id="IPR006977">
    <property type="entry name" value="Yip1_dom"/>
</dbReference>
<dbReference type="Proteomes" id="UP000562682">
    <property type="component" value="Unassembled WGS sequence"/>
</dbReference>
<dbReference type="GO" id="GO:0016020">
    <property type="term" value="C:membrane"/>
    <property type="evidence" value="ECO:0007669"/>
    <property type="project" value="UniProtKB-SubCell"/>
</dbReference>
<dbReference type="GO" id="GO:0005802">
    <property type="term" value="C:trans-Golgi network"/>
    <property type="evidence" value="ECO:0007669"/>
    <property type="project" value="TreeGrafter"/>
</dbReference>
<evidence type="ECO:0000256" key="2">
    <source>
        <dbReference type="ARBA" id="ARBA00010596"/>
    </source>
</evidence>
<feature type="transmembrane region" description="Helical" evidence="7">
    <location>
        <begin position="501"/>
        <end position="519"/>
    </location>
</feature>
<evidence type="ECO:0000313" key="9">
    <source>
        <dbReference type="EMBL" id="KAF5688652.1"/>
    </source>
</evidence>
<comment type="caution">
    <text evidence="9">The sequence shown here is derived from an EMBL/GenBank/DDBJ whole genome shotgun (WGS) entry which is preliminary data.</text>
</comment>